<keyword evidence="2" id="KW-1185">Reference proteome</keyword>
<reference evidence="1" key="1">
    <citation type="submission" date="2023-04" db="EMBL/GenBank/DDBJ databases">
        <title>Ambrosiozyma monospora NBRC 10751.</title>
        <authorList>
            <person name="Ichikawa N."/>
            <person name="Sato H."/>
            <person name="Tonouchi N."/>
        </authorList>
    </citation>
    <scope>NUCLEOTIDE SEQUENCE</scope>
    <source>
        <strain evidence="1">NBRC 10751</strain>
    </source>
</reference>
<dbReference type="Proteomes" id="UP001165064">
    <property type="component" value="Unassembled WGS sequence"/>
</dbReference>
<name>A0ACB5T7G7_AMBMO</name>
<gene>
    <name evidence="1" type="ORF">Amon02_000594500</name>
</gene>
<sequence length="636" mass="70803">MLSGSESGSDDDEPEPKNEFNVPTSDEDERGITVKLVEDIADDPETDDESGDESDLDTSEPQFGSAYGSDEINQAPVDESTRYRYFNLPIPRLYTYNLNSVSTWQRLPRGKENVPPLDDLLFDDNFTIDGDDELTSFLTVDELVSNFGPNNDDPSTSMDLDIQNAIAASLPIANFGNSTDKDDDEDDVSSGIGSPDDFEGELTITYSNLNQSTIRVPLTSDNSRSVDTLHTATFTAANHGNESPYTTAVSSETTESNPVSTPTSFVTANEPSSNHTGTAEMNNGNSNVSSASPIIPEKLQHSTPVSNHMKQQPQLNTTGFGFSKLQLEPFLSHHQIPSKVTTSIDTDLQRIETTFECLVDSVASSPVPRMNLSMFGELVKATIKIVSSSLTQFLSGDAENGHNWGSLDDGLGILVSMIKTVTLEEIDQCFKKMFGFDKDEENITVQSERCHYQSQPEQQELVPSSPITKPGQIDSTISSEYNFPTLAERLEQQANQIKLQIRQKRADAWVKLKFLKIIISSRSMLLTELNTNYGDESEDDEVVDKVNETILKSLYRKIERWLIDLVKHNPLDFDDNTIANEEDRLIQFTLDEFLEVWDPIRLKMVKMFDGYVKIDGNSDQVVHLVDDDDETSANQN</sequence>
<evidence type="ECO:0000313" key="1">
    <source>
        <dbReference type="EMBL" id="GME83098.1"/>
    </source>
</evidence>
<dbReference type="EMBL" id="BSXS01004501">
    <property type="protein sequence ID" value="GME83098.1"/>
    <property type="molecule type" value="Genomic_DNA"/>
</dbReference>
<proteinExistence type="predicted"/>
<evidence type="ECO:0000313" key="2">
    <source>
        <dbReference type="Proteomes" id="UP001165064"/>
    </source>
</evidence>
<organism evidence="1 2">
    <name type="scientific">Ambrosiozyma monospora</name>
    <name type="common">Yeast</name>
    <name type="synonym">Endomycopsis monosporus</name>
    <dbReference type="NCBI Taxonomy" id="43982"/>
    <lineage>
        <taxon>Eukaryota</taxon>
        <taxon>Fungi</taxon>
        <taxon>Dikarya</taxon>
        <taxon>Ascomycota</taxon>
        <taxon>Saccharomycotina</taxon>
        <taxon>Pichiomycetes</taxon>
        <taxon>Pichiales</taxon>
        <taxon>Pichiaceae</taxon>
        <taxon>Ambrosiozyma</taxon>
    </lineage>
</organism>
<comment type="caution">
    <text evidence="1">The sequence shown here is derived from an EMBL/GenBank/DDBJ whole genome shotgun (WGS) entry which is preliminary data.</text>
</comment>
<accession>A0ACB5T7G7</accession>
<protein>
    <submittedName>
        <fullName evidence="1">Unnamed protein product</fullName>
    </submittedName>
</protein>